<dbReference type="Pfam" id="PF07005">
    <property type="entry name" value="SBD_N"/>
    <property type="match status" value="1"/>
</dbReference>
<dbReference type="AlphaFoldDB" id="A0A9D1TE47"/>
<evidence type="ECO:0000259" key="8">
    <source>
        <dbReference type="Pfam" id="PF17042"/>
    </source>
</evidence>
<keyword evidence="6" id="KW-0119">Carbohydrate metabolism</keyword>
<evidence type="ECO:0000256" key="5">
    <source>
        <dbReference type="ARBA" id="ARBA00022840"/>
    </source>
</evidence>
<dbReference type="InterPro" id="IPR042213">
    <property type="entry name" value="NBD_C_sf"/>
</dbReference>
<protein>
    <submittedName>
        <fullName evidence="9">Four-carbon acid sugar kinase family protein</fullName>
    </submittedName>
</protein>
<keyword evidence="2" id="KW-0808">Transferase</keyword>
<dbReference type="InterPro" id="IPR010737">
    <property type="entry name" value="4-carb_acid_sugar_kinase_N"/>
</dbReference>
<comment type="similarity">
    <text evidence="1">Belongs to the four-carbon acid sugar kinase family.</text>
</comment>
<dbReference type="GO" id="GO:0005524">
    <property type="term" value="F:ATP binding"/>
    <property type="evidence" value="ECO:0007669"/>
    <property type="project" value="UniProtKB-KW"/>
</dbReference>
<dbReference type="Gene3D" id="3.40.50.10840">
    <property type="entry name" value="Putative sugar-binding, N-terminal domain"/>
    <property type="match status" value="1"/>
</dbReference>
<reference evidence="9" key="1">
    <citation type="submission" date="2020-10" db="EMBL/GenBank/DDBJ databases">
        <authorList>
            <person name="Gilroy R."/>
        </authorList>
    </citation>
    <scope>NUCLEOTIDE SEQUENCE</scope>
    <source>
        <strain evidence="9">CHK183-6373</strain>
    </source>
</reference>
<proteinExistence type="inferred from homology"/>
<accession>A0A9D1TE47</accession>
<evidence type="ECO:0000256" key="2">
    <source>
        <dbReference type="ARBA" id="ARBA00022679"/>
    </source>
</evidence>
<reference evidence="9" key="2">
    <citation type="journal article" date="2021" name="PeerJ">
        <title>Extensive microbial diversity within the chicken gut microbiome revealed by metagenomics and culture.</title>
        <authorList>
            <person name="Gilroy R."/>
            <person name="Ravi A."/>
            <person name="Getino M."/>
            <person name="Pursley I."/>
            <person name="Horton D.L."/>
            <person name="Alikhan N.F."/>
            <person name="Baker D."/>
            <person name="Gharbi K."/>
            <person name="Hall N."/>
            <person name="Watson M."/>
            <person name="Adriaenssens E.M."/>
            <person name="Foster-Nyarko E."/>
            <person name="Jarju S."/>
            <person name="Secka A."/>
            <person name="Antonio M."/>
            <person name="Oren A."/>
            <person name="Chaudhuri R.R."/>
            <person name="La Ragione R."/>
            <person name="Hildebrand F."/>
            <person name="Pallen M.J."/>
        </authorList>
    </citation>
    <scope>NUCLEOTIDE SEQUENCE</scope>
    <source>
        <strain evidence="9">CHK183-6373</strain>
    </source>
</reference>
<keyword evidence="4 9" id="KW-0418">Kinase</keyword>
<dbReference type="Proteomes" id="UP000886884">
    <property type="component" value="Unassembled WGS sequence"/>
</dbReference>
<dbReference type="EMBL" id="DVOT01000237">
    <property type="protein sequence ID" value="HIV28888.1"/>
    <property type="molecule type" value="Genomic_DNA"/>
</dbReference>
<evidence type="ECO:0000313" key="9">
    <source>
        <dbReference type="EMBL" id="HIV28888.1"/>
    </source>
</evidence>
<organism evidence="9 10">
    <name type="scientific">Candidatus Ornithocaccomicrobium faecavium</name>
    <dbReference type="NCBI Taxonomy" id="2840890"/>
    <lineage>
        <taxon>Bacteria</taxon>
        <taxon>Bacillati</taxon>
        <taxon>Bacillota</taxon>
        <taxon>Clostridia</taxon>
        <taxon>Candidatus Ornithocaccomicrobium</taxon>
    </lineage>
</organism>
<evidence type="ECO:0000259" key="7">
    <source>
        <dbReference type="Pfam" id="PF07005"/>
    </source>
</evidence>
<evidence type="ECO:0000256" key="6">
    <source>
        <dbReference type="ARBA" id="ARBA00023277"/>
    </source>
</evidence>
<dbReference type="Pfam" id="PF17042">
    <property type="entry name" value="NBD_C"/>
    <property type="match status" value="1"/>
</dbReference>
<evidence type="ECO:0000256" key="1">
    <source>
        <dbReference type="ARBA" id="ARBA00005715"/>
    </source>
</evidence>
<dbReference type="SUPFAM" id="SSF142764">
    <property type="entry name" value="YgbK-like"/>
    <property type="match status" value="1"/>
</dbReference>
<name>A0A9D1TE47_9FIRM</name>
<evidence type="ECO:0000313" key="10">
    <source>
        <dbReference type="Proteomes" id="UP000886884"/>
    </source>
</evidence>
<comment type="caution">
    <text evidence="9">The sequence shown here is derived from an EMBL/GenBank/DDBJ whole genome shotgun (WGS) entry which is preliminary data.</text>
</comment>
<dbReference type="GO" id="GO:0016301">
    <property type="term" value="F:kinase activity"/>
    <property type="evidence" value="ECO:0007669"/>
    <property type="project" value="UniProtKB-KW"/>
</dbReference>
<dbReference type="InterPro" id="IPR031475">
    <property type="entry name" value="NBD_C"/>
</dbReference>
<evidence type="ECO:0000256" key="3">
    <source>
        <dbReference type="ARBA" id="ARBA00022741"/>
    </source>
</evidence>
<keyword evidence="5" id="KW-0067">ATP-binding</keyword>
<keyword evidence="3" id="KW-0547">Nucleotide-binding</keyword>
<gene>
    <name evidence="9" type="ORF">IAA64_13075</name>
</gene>
<dbReference type="InterPro" id="IPR037051">
    <property type="entry name" value="4-carb_acid_sugar_kinase_N_sf"/>
</dbReference>
<feature type="domain" description="Four-carbon acid sugar kinase nucleotide binding" evidence="8">
    <location>
        <begin position="234"/>
        <end position="393"/>
    </location>
</feature>
<evidence type="ECO:0000256" key="4">
    <source>
        <dbReference type="ARBA" id="ARBA00022777"/>
    </source>
</evidence>
<sequence length="400" mass="41379">MPPRLAILADDLTGALDTGAQFSARGLETRIFWRAEAMDGASGADVAVFNMRCRHKAPAEAAEIARACVRQAQRLGARQFFLKTDSALRGHIGACMEALVQALDCGVYFVPAYPAAGRVVRGGALWIDGVPVSQSAYGADPQNPVRHDAIAEILREETQLPIAFDRLPAPRENCICLQNAWNQAQMDAAAKQICALGAQAVWAGCAGLAEALAQAWVPGAQSAAPFAPRPGAALLVSGSVHAAAFSQLARLQGVTQIPFQPFAADGAAKAAQSAAQALRQGHTVLLAAALSRPEADAIWQKGLNAGFAPQALSAHLAHSLASAASAALALCLPQTLLVVGGDTLEAILEAAGAHALRVLRPLGDGVILNEMDCAAGRVALLTKSGGLGGESALERIVSHR</sequence>
<dbReference type="Gene3D" id="3.40.980.20">
    <property type="entry name" value="Four-carbon acid sugar kinase, nucleotide binding domain"/>
    <property type="match status" value="1"/>
</dbReference>
<feature type="domain" description="Four-carbon acid sugar kinase N-terminal" evidence="7">
    <location>
        <begin position="5"/>
        <end position="212"/>
    </location>
</feature>